<evidence type="ECO:0000259" key="5">
    <source>
        <dbReference type="PROSITE" id="PS50009"/>
    </source>
</evidence>
<feature type="compositionally biased region" description="Polar residues" evidence="4">
    <location>
        <begin position="389"/>
        <end position="398"/>
    </location>
</feature>
<evidence type="ECO:0000313" key="8">
    <source>
        <dbReference type="Proteomes" id="UP000550707"/>
    </source>
</evidence>
<dbReference type="SMART" id="SM00229">
    <property type="entry name" value="RasGEFN"/>
    <property type="match status" value="1"/>
</dbReference>
<feature type="domain" description="N-terminal Ras-GEF" evidence="6">
    <location>
        <begin position="849"/>
        <end position="988"/>
    </location>
</feature>
<evidence type="ECO:0000259" key="6">
    <source>
        <dbReference type="PROSITE" id="PS50212"/>
    </source>
</evidence>
<dbReference type="Pfam" id="PF00618">
    <property type="entry name" value="RasGEF_N"/>
    <property type="match status" value="1"/>
</dbReference>
<feature type="compositionally biased region" description="Polar residues" evidence="4">
    <location>
        <begin position="767"/>
        <end position="780"/>
    </location>
</feature>
<feature type="region of interest" description="Disordered" evidence="4">
    <location>
        <begin position="265"/>
        <end position="317"/>
    </location>
</feature>
<feature type="compositionally biased region" description="Polar residues" evidence="4">
    <location>
        <begin position="751"/>
        <end position="760"/>
    </location>
</feature>
<dbReference type="Proteomes" id="UP000550707">
    <property type="component" value="Unassembled WGS sequence"/>
</dbReference>
<dbReference type="InterPro" id="IPR019804">
    <property type="entry name" value="Ras_G-nucl-exch_fac_CS"/>
</dbReference>
<sequence>MSGGLGLRRSPEMSGKIEKADSQRSHLSSFTMKLMDKFHSPKIKRTPSKKGKPADVSVKILEKPVNKEATDRFLPEGCPLPLDLERQAVEFMSTSAVASRSQRQKNLSWLEEKEKEVVSALRYFKTIVDKMVIDKKVLEMLPGSASKVLEAILPLVQSDPRIQHSSALSSCYSRVYQSLANLIRWSDQVMLEGVNSEDKEMVTTVKGVIKAVLDGVKELVRLTIEKQGHPSPTSPVKPSSPACKPDGQAELPLTDREMEILSKTAGTSQSTELLPDSADEEVAPPKPPLPGIRVVDNSPPPALPPKKRQSAPSPTRVAVVAPMSRATSGSSLPVGINRQDFDGDCYAQRRLSGGSHSYGGESPRLSPCSSIGKLSRSDEQLSSLDRDSGQCSRNTSCETLDHYDPDYEFLQQDLSSADQIPQQAACNLSPLPESLGESGSSFLGHPFQLPLSNCPQPDGPLAPGQQTDTPPALPEKKRRSAASQTTDSSGCRVSYERHPSQYDNISEDDLQSSASVQPVPFTPFAAILPFQQGGSSASVEFMGDFAAPESTGDPEKPPPLPEKKNKHMLAYMQLLEDYSEPQPSVFYQTPQNEHVYQQKNKLLMEVYGFNDSFSSTDAPQELAPPPALPPKQRQLQASYAASSFSSVSYCVQQTKVAFTPEDGSATQGISVSVSNSFLSRHGNLPVPSYKSVFRSYSQDFVPHNQASVQPFLPSASSSSPHFPPVHQSQSSDLAVPLAASPPPGTVDGPLSPSQESTYHGNTVCLPSETSFTDSPQTPSESPAVKDGHPRDPSSVGSVPGKENRDGGERSPKSPDATESAQSEEEVDELSLIDHNEIMARLTLKQEGDDGPDVRGGSGDILLVHATETDRKDLVLYCEAFLTTYRTFISPEELIKKLQYRPLPSPCESGCFLNPCSTYEKFSPFTDTFKKRVSKNTFFVLVRVVDELCLVELTEEILKLLMELVFRLVCNGELSLARVLRKNILDKVDQKKLLRCANSDQPLAARGVAARPGTLHDFHSHEIAEQLTLLDAELFYKIEIPEVLLWAKEQNEEKSPNLTQFTEHFNNMSYWVRSIIMLQEKAQDRERLLLKFIKIMKHLRKLNNFNSYLAILSALDSAPIRRLEWQKQTSEGLAEYCTLIDSSSSFRAYRAALSEVEPPCIPYLGLILQDLTFVHLGNPDYIDGKVNFSKRWQQFNILDSMRCFQQAHYDIRRNDDIINFFNDFSDHLAEEALWELSLKIKPRNITRRKTDREEKT</sequence>
<dbReference type="PROSITE" id="PS50009">
    <property type="entry name" value="RASGEF_CAT"/>
    <property type="match status" value="1"/>
</dbReference>
<evidence type="ECO:0000313" key="7">
    <source>
        <dbReference type="EMBL" id="KAF6434325.1"/>
    </source>
</evidence>
<reference evidence="7 8" key="1">
    <citation type="journal article" date="2020" name="Nature">
        <title>Six reference-quality genomes reveal evolution of bat adaptations.</title>
        <authorList>
            <person name="Jebb D."/>
            <person name="Huang Z."/>
            <person name="Pippel M."/>
            <person name="Hughes G.M."/>
            <person name="Lavrichenko K."/>
            <person name="Devanna P."/>
            <person name="Winkler S."/>
            <person name="Jermiin L.S."/>
            <person name="Skirmuntt E.C."/>
            <person name="Katzourakis A."/>
            <person name="Burkitt-Gray L."/>
            <person name="Ray D.A."/>
            <person name="Sullivan K.A.M."/>
            <person name="Roscito J.G."/>
            <person name="Kirilenko B.M."/>
            <person name="Davalos L.M."/>
            <person name="Corthals A.P."/>
            <person name="Power M.L."/>
            <person name="Jones G."/>
            <person name="Ransome R.D."/>
            <person name="Dechmann D.K.N."/>
            <person name="Locatelli A.G."/>
            <person name="Puechmaille S.J."/>
            <person name="Fedrigo O."/>
            <person name="Jarvis E.D."/>
            <person name="Hiller M."/>
            <person name="Vernes S.C."/>
            <person name="Myers E.W."/>
            <person name="Teeling E.C."/>
        </authorList>
    </citation>
    <scope>NUCLEOTIDE SEQUENCE [LARGE SCALE GENOMIC DNA]</scope>
    <source>
        <strain evidence="7">MMolMol1</strain>
        <tissue evidence="7">Muscle</tissue>
    </source>
</reference>
<dbReference type="PROSITE" id="PS50212">
    <property type="entry name" value="RASGEF_NTER"/>
    <property type="match status" value="1"/>
</dbReference>
<evidence type="ECO:0000256" key="4">
    <source>
        <dbReference type="SAM" id="MobiDB-lite"/>
    </source>
</evidence>
<dbReference type="InterPro" id="IPR008937">
    <property type="entry name" value="Ras-like_GEF"/>
</dbReference>
<keyword evidence="1 3" id="KW-0344">Guanine-nucleotide releasing factor</keyword>
<name>A0A7J8EGB4_MOLMO</name>
<feature type="compositionally biased region" description="Low complexity" evidence="4">
    <location>
        <begin position="711"/>
        <end position="731"/>
    </location>
</feature>
<feature type="compositionally biased region" description="Polar residues" evidence="4">
    <location>
        <begin position="481"/>
        <end position="491"/>
    </location>
</feature>
<proteinExistence type="predicted"/>
<dbReference type="InterPro" id="IPR023578">
    <property type="entry name" value="Ras_GEF_dom_sf"/>
</dbReference>
<dbReference type="Gene3D" id="1.10.840.10">
    <property type="entry name" value="Ras guanine-nucleotide exchange factors catalytic domain"/>
    <property type="match status" value="1"/>
</dbReference>
<dbReference type="PROSITE" id="PS00720">
    <property type="entry name" value="RASGEF"/>
    <property type="match status" value="1"/>
</dbReference>
<evidence type="ECO:0000256" key="3">
    <source>
        <dbReference type="PROSITE-ProRule" id="PRU00168"/>
    </source>
</evidence>
<dbReference type="GO" id="GO:0005886">
    <property type="term" value="C:plasma membrane"/>
    <property type="evidence" value="ECO:0007669"/>
    <property type="project" value="TreeGrafter"/>
</dbReference>
<feature type="region of interest" description="Disordered" evidence="4">
    <location>
        <begin position="346"/>
        <end position="495"/>
    </location>
</feature>
<dbReference type="InterPro" id="IPR000651">
    <property type="entry name" value="Ras-like_Gua-exchang_fac_N"/>
</dbReference>
<feature type="domain" description="Ras-GEF" evidence="5">
    <location>
        <begin position="1018"/>
        <end position="1242"/>
    </location>
</feature>
<dbReference type="PANTHER" id="PTHR23113:SF224">
    <property type="entry name" value="RAP GUANINE NUCLEOTIDE EXCHANGE FACTOR 1"/>
    <property type="match status" value="1"/>
</dbReference>
<evidence type="ECO:0000256" key="2">
    <source>
        <dbReference type="ARBA" id="ARBA00083313"/>
    </source>
</evidence>
<keyword evidence="8" id="KW-1185">Reference proteome</keyword>
<dbReference type="FunFam" id="1.10.840.10:FF:000009">
    <property type="entry name" value="rap guanine nucleotide exchange factor 1"/>
    <property type="match status" value="1"/>
</dbReference>
<feature type="compositionally biased region" description="Low complexity" evidence="4">
    <location>
        <begin position="230"/>
        <end position="241"/>
    </location>
</feature>
<feature type="compositionally biased region" description="Basic and acidic residues" evidence="4">
    <location>
        <begin position="801"/>
        <end position="812"/>
    </location>
</feature>
<feature type="region of interest" description="Disordered" evidence="4">
    <location>
        <begin position="711"/>
        <end position="831"/>
    </location>
</feature>
<dbReference type="PANTHER" id="PTHR23113">
    <property type="entry name" value="GUANINE NUCLEOTIDE EXCHANGE FACTOR"/>
    <property type="match status" value="1"/>
</dbReference>
<dbReference type="CDD" id="cd06224">
    <property type="entry name" value="REM"/>
    <property type="match status" value="1"/>
</dbReference>
<dbReference type="GO" id="GO:0007265">
    <property type="term" value="P:Ras protein signal transduction"/>
    <property type="evidence" value="ECO:0007669"/>
    <property type="project" value="TreeGrafter"/>
</dbReference>
<dbReference type="InterPro" id="IPR001895">
    <property type="entry name" value="RASGEF_cat_dom"/>
</dbReference>
<dbReference type="InParanoid" id="A0A7J8EGB4"/>
<feature type="compositionally biased region" description="Low complexity" evidence="4">
    <location>
        <begin position="428"/>
        <end position="441"/>
    </location>
</feature>
<feature type="compositionally biased region" description="Basic and acidic residues" evidence="4">
    <location>
        <begin position="9"/>
        <end position="24"/>
    </location>
</feature>
<feature type="region of interest" description="Disordered" evidence="4">
    <location>
        <begin position="224"/>
        <end position="249"/>
    </location>
</feature>
<gene>
    <name evidence="7" type="ORF">HJG59_015298</name>
</gene>
<dbReference type="InterPro" id="IPR036964">
    <property type="entry name" value="RASGEF_cat_dom_sf"/>
</dbReference>
<dbReference type="EMBL" id="JACASF010000014">
    <property type="protein sequence ID" value="KAF6434325.1"/>
    <property type="molecule type" value="Genomic_DNA"/>
</dbReference>
<feature type="compositionally biased region" description="Basic and acidic residues" evidence="4">
    <location>
        <begin position="375"/>
        <end position="388"/>
    </location>
</feature>
<feature type="region of interest" description="Disordered" evidence="4">
    <location>
        <begin position="1"/>
        <end position="25"/>
    </location>
</feature>
<dbReference type="CDD" id="cd00155">
    <property type="entry name" value="RasGEF"/>
    <property type="match status" value="1"/>
</dbReference>
<feature type="compositionally biased region" description="Acidic residues" evidence="4">
    <location>
        <begin position="821"/>
        <end position="830"/>
    </location>
</feature>
<dbReference type="SUPFAM" id="SSF48366">
    <property type="entry name" value="Ras GEF"/>
    <property type="match status" value="1"/>
</dbReference>
<dbReference type="AlphaFoldDB" id="A0A7J8EGB4"/>
<dbReference type="Gene3D" id="1.20.870.10">
    <property type="entry name" value="Son of sevenless (SoS) protein Chain: S domain 1"/>
    <property type="match status" value="1"/>
</dbReference>
<protein>
    <recommendedName>
        <fullName evidence="2">CRK SH3-binding GNRP</fullName>
    </recommendedName>
</protein>
<dbReference type="GO" id="GO:0005085">
    <property type="term" value="F:guanyl-nucleotide exchange factor activity"/>
    <property type="evidence" value="ECO:0007669"/>
    <property type="project" value="UniProtKB-KW"/>
</dbReference>
<dbReference type="Pfam" id="PF00617">
    <property type="entry name" value="RasGEF"/>
    <property type="match status" value="1"/>
</dbReference>
<feature type="compositionally biased region" description="Polar residues" evidence="4">
    <location>
        <begin position="412"/>
        <end position="426"/>
    </location>
</feature>
<dbReference type="SMART" id="SM00147">
    <property type="entry name" value="RasGEF"/>
    <property type="match status" value="1"/>
</dbReference>
<accession>A0A7J8EGB4</accession>
<comment type="caution">
    <text evidence="7">The sequence shown here is derived from an EMBL/GenBank/DDBJ whole genome shotgun (WGS) entry which is preliminary data.</text>
</comment>
<evidence type="ECO:0000256" key="1">
    <source>
        <dbReference type="ARBA" id="ARBA00022658"/>
    </source>
</evidence>
<organism evidence="7 8">
    <name type="scientific">Molossus molossus</name>
    <name type="common">Pallas' mastiff bat</name>
    <name type="synonym">Vespertilio molossus</name>
    <dbReference type="NCBI Taxonomy" id="27622"/>
    <lineage>
        <taxon>Eukaryota</taxon>
        <taxon>Metazoa</taxon>
        <taxon>Chordata</taxon>
        <taxon>Craniata</taxon>
        <taxon>Vertebrata</taxon>
        <taxon>Euteleostomi</taxon>
        <taxon>Mammalia</taxon>
        <taxon>Eutheria</taxon>
        <taxon>Laurasiatheria</taxon>
        <taxon>Chiroptera</taxon>
        <taxon>Yangochiroptera</taxon>
        <taxon>Molossidae</taxon>
        <taxon>Molossus</taxon>
    </lineage>
</organism>